<dbReference type="GO" id="GO:0005354">
    <property type="term" value="F:galactose transmembrane transporter activity"/>
    <property type="evidence" value="ECO:0007669"/>
    <property type="project" value="InterPro"/>
</dbReference>
<comment type="function">
    <text evidence="1">Intake of glucose and galactose.</text>
</comment>
<evidence type="ECO:0000256" key="9">
    <source>
        <dbReference type="ARBA" id="ARBA00022989"/>
    </source>
</evidence>
<feature type="transmembrane region" description="Helical" evidence="11">
    <location>
        <begin position="343"/>
        <end position="366"/>
    </location>
</feature>
<sequence>MASIPGTSEAPTTPMAESTQENHTVPLIILTSLFFMWGFLTVMNDVLIPHLKNYFDLSYTQASLIQFCFFGAYGIMSIPASMIVKRIGYQNGAVLGLIIAGLGCFMFFPAAELSVYAIFLGALFVLASGITILQVSANPYVTRLGSPSGASQRLTLTQAFNSLGTTIGPKVGGLLILGGVTYGATELATMDAEAVTAYYKSKADAVKMPYVFMGLSLVGLAVFFRFMKLPKIVDAELAPGGQYKKAWEYKHLILGAVGIFMYVGGEVSIGSWLINLLADPNVAGLDEEHASALLMYFWGGAMVGRFVGAFLMTSVAPQKLLTICAIVVVALLFSTSFTSGKVAMYSVIAIGLFNSIMFPTIFSLALNRLGAATSEGSGILCVAIVGGAFIPLAQGVLADSVGIQLSYLLPIVCYAYIAFYGFKGYKAD</sequence>
<dbReference type="RefSeq" id="WP_011467499.1">
    <property type="nucleotide sequence ID" value="NZ_JAHKPP010000046.1"/>
</dbReference>
<dbReference type="AlphaFoldDB" id="A0AAW7XAS9"/>
<dbReference type="GO" id="GO:0055056">
    <property type="term" value="F:D-glucose transmembrane transporter activity"/>
    <property type="evidence" value="ECO:0007669"/>
    <property type="project" value="InterPro"/>
</dbReference>
<dbReference type="PANTHER" id="PTHR43702:SF3">
    <property type="entry name" value="PROTEIN TSGA"/>
    <property type="match status" value="1"/>
</dbReference>
<reference evidence="12" key="1">
    <citation type="submission" date="2023-07" db="EMBL/GenBank/DDBJ databases">
        <title>Genome content predicts the carbon catabolic preferences of heterotrophic bacteria.</title>
        <authorList>
            <person name="Gralka M."/>
        </authorList>
    </citation>
    <scope>NUCLEOTIDE SEQUENCE</scope>
    <source>
        <strain evidence="12">I3M17_2</strain>
    </source>
</reference>
<feature type="transmembrane region" description="Helical" evidence="11">
    <location>
        <begin position="89"/>
        <end position="108"/>
    </location>
</feature>
<evidence type="ECO:0000256" key="3">
    <source>
        <dbReference type="ARBA" id="ARBA00009120"/>
    </source>
</evidence>
<proteinExistence type="inferred from homology"/>
<dbReference type="EMBL" id="JAUOPB010000012">
    <property type="protein sequence ID" value="MDO6424021.1"/>
    <property type="molecule type" value="Genomic_DNA"/>
</dbReference>
<dbReference type="Proteomes" id="UP001169760">
    <property type="component" value="Unassembled WGS sequence"/>
</dbReference>
<dbReference type="SUPFAM" id="SSF103473">
    <property type="entry name" value="MFS general substrate transporter"/>
    <property type="match status" value="1"/>
</dbReference>
<gene>
    <name evidence="12" type="ORF">Q4521_16170</name>
</gene>
<dbReference type="InterPro" id="IPR036259">
    <property type="entry name" value="MFS_trans_sf"/>
</dbReference>
<feature type="transmembrane region" description="Helical" evidence="11">
    <location>
        <begin position="24"/>
        <end position="43"/>
    </location>
</feature>
<feature type="transmembrane region" description="Helical" evidence="11">
    <location>
        <begin position="403"/>
        <end position="422"/>
    </location>
</feature>
<keyword evidence="9 11" id="KW-1133">Transmembrane helix</keyword>
<feature type="transmembrane region" description="Helical" evidence="11">
    <location>
        <begin position="294"/>
        <end position="313"/>
    </location>
</feature>
<dbReference type="NCBIfam" id="TIGR01272">
    <property type="entry name" value="gluP"/>
    <property type="match status" value="1"/>
</dbReference>
<evidence type="ECO:0000256" key="6">
    <source>
        <dbReference type="ARBA" id="ARBA00022519"/>
    </source>
</evidence>
<accession>A0AAW7XAS9</accession>
<keyword evidence="4" id="KW-0813">Transport</keyword>
<keyword evidence="8 11" id="KW-0812">Transmembrane</keyword>
<name>A0AAW7XAS9_9GAMM</name>
<dbReference type="GO" id="GO:0005886">
    <property type="term" value="C:plasma membrane"/>
    <property type="evidence" value="ECO:0007669"/>
    <property type="project" value="UniProtKB-SubCell"/>
</dbReference>
<protein>
    <submittedName>
        <fullName evidence="12">Sugar MFS transporter</fullName>
    </submittedName>
</protein>
<dbReference type="InterPro" id="IPR005964">
    <property type="entry name" value="Glc/Gal_transptr_bac"/>
</dbReference>
<feature type="transmembrane region" description="Helical" evidence="11">
    <location>
        <begin position="208"/>
        <end position="227"/>
    </location>
</feature>
<keyword evidence="7" id="KW-0762">Sugar transport</keyword>
<evidence type="ECO:0000313" key="13">
    <source>
        <dbReference type="Proteomes" id="UP001169760"/>
    </source>
</evidence>
<evidence type="ECO:0000256" key="8">
    <source>
        <dbReference type="ARBA" id="ARBA00022692"/>
    </source>
</evidence>
<comment type="subcellular location">
    <subcellularLocation>
        <location evidence="2">Cell inner membrane</location>
        <topology evidence="2">Multi-pass membrane protein</topology>
    </subcellularLocation>
</comment>
<evidence type="ECO:0000256" key="7">
    <source>
        <dbReference type="ARBA" id="ARBA00022597"/>
    </source>
</evidence>
<dbReference type="GeneID" id="98612701"/>
<evidence type="ECO:0000256" key="10">
    <source>
        <dbReference type="ARBA" id="ARBA00023136"/>
    </source>
</evidence>
<feature type="transmembrane region" description="Helical" evidence="11">
    <location>
        <begin position="64"/>
        <end position="83"/>
    </location>
</feature>
<comment type="caution">
    <text evidence="12">The sequence shown here is derived from an EMBL/GenBank/DDBJ whole genome shotgun (WGS) entry which is preliminary data.</text>
</comment>
<feature type="transmembrane region" description="Helical" evidence="11">
    <location>
        <begin position="252"/>
        <end position="274"/>
    </location>
</feature>
<dbReference type="Gene3D" id="1.20.1250.20">
    <property type="entry name" value="MFS general substrate transporter like domains"/>
    <property type="match status" value="2"/>
</dbReference>
<dbReference type="InterPro" id="IPR050375">
    <property type="entry name" value="MFS_TsgA-like"/>
</dbReference>
<dbReference type="GO" id="GO:1904659">
    <property type="term" value="P:D-glucose transmembrane transport"/>
    <property type="evidence" value="ECO:0007669"/>
    <property type="project" value="InterPro"/>
</dbReference>
<dbReference type="PANTHER" id="PTHR43702">
    <property type="entry name" value="L-FUCOSE-PROTON SYMPORTER"/>
    <property type="match status" value="1"/>
</dbReference>
<dbReference type="InterPro" id="IPR011701">
    <property type="entry name" value="MFS"/>
</dbReference>
<evidence type="ECO:0000256" key="5">
    <source>
        <dbReference type="ARBA" id="ARBA00022475"/>
    </source>
</evidence>
<feature type="transmembrane region" description="Helical" evidence="11">
    <location>
        <begin position="320"/>
        <end position="337"/>
    </location>
</feature>
<organism evidence="12 13">
    <name type="scientific">Saccharophagus degradans</name>
    <dbReference type="NCBI Taxonomy" id="86304"/>
    <lineage>
        <taxon>Bacteria</taxon>
        <taxon>Pseudomonadati</taxon>
        <taxon>Pseudomonadota</taxon>
        <taxon>Gammaproteobacteria</taxon>
        <taxon>Cellvibrionales</taxon>
        <taxon>Cellvibrionaceae</taxon>
        <taxon>Saccharophagus</taxon>
    </lineage>
</organism>
<keyword evidence="6" id="KW-0997">Cell inner membrane</keyword>
<keyword evidence="5" id="KW-1003">Cell membrane</keyword>
<feature type="transmembrane region" description="Helical" evidence="11">
    <location>
        <begin position="378"/>
        <end position="397"/>
    </location>
</feature>
<evidence type="ECO:0000313" key="12">
    <source>
        <dbReference type="EMBL" id="MDO6424021.1"/>
    </source>
</evidence>
<evidence type="ECO:0000256" key="11">
    <source>
        <dbReference type="SAM" id="Phobius"/>
    </source>
</evidence>
<comment type="similarity">
    <text evidence="3">Belongs to the major facilitator superfamily. FHS transporter (TC 2.A.1.7) family.</text>
</comment>
<dbReference type="Pfam" id="PF07690">
    <property type="entry name" value="MFS_1"/>
    <property type="match status" value="1"/>
</dbReference>
<evidence type="ECO:0000256" key="4">
    <source>
        <dbReference type="ARBA" id="ARBA00022448"/>
    </source>
</evidence>
<dbReference type="CDD" id="cd17394">
    <property type="entry name" value="MFS_FucP_like"/>
    <property type="match status" value="1"/>
</dbReference>
<evidence type="ECO:0000256" key="2">
    <source>
        <dbReference type="ARBA" id="ARBA00004429"/>
    </source>
</evidence>
<feature type="transmembrane region" description="Helical" evidence="11">
    <location>
        <begin position="115"/>
        <end position="137"/>
    </location>
</feature>
<evidence type="ECO:0000256" key="1">
    <source>
        <dbReference type="ARBA" id="ARBA00003321"/>
    </source>
</evidence>
<keyword evidence="10 11" id="KW-0472">Membrane</keyword>